<dbReference type="GO" id="GO:0003712">
    <property type="term" value="F:transcription coregulator activity"/>
    <property type="evidence" value="ECO:0007669"/>
    <property type="project" value="TreeGrafter"/>
</dbReference>
<keyword evidence="5" id="KW-0804">Transcription</keyword>
<gene>
    <name evidence="9" type="ORF">DCAF_LOCUS15413</name>
</gene>
<dbReference type="PANTHER" id="PTHR12549:SF11">
    <property type="entry name" value="LYSINE-SPECIFIC DEMETHYLASE JMJ25"/>
    <property type="match status" value="1"/>
</dbReference>
<dbReference type="GO" id="GO:0000118">
    <property type="term" value="C:histone deacetylase complex"/>
    <property type="evidence" value="ECO:0007669"/>
    <property type="project" value="TreeGrafter"/>
</dbReference>
<dbReference type="Gene3D" id="2.60.120.650">
    <property type="entry name" value="Cupin"/>
    <property type="match status" value="1"/>
</dbReference>
<keyword evidence="4" id="KW-0805">Transcription regulation</keyword>
<keyword evidence="3" id="KW-0479">Metal-binding</keyword>
<dbReference type="GO" id="GO:0046872">
    <property type="term" value="F:metal ion binding"/>
    <property type="evidence" value="ECO:0007669"/>
    <property type="project" value="UniProtKB-KW"/>
</dbReference>
<dbReference type="GO" id="GO:0006357">
    <property type="term" value="P:regulation of transcription by RNA polymerase II"/>
    <property type="evidence" value="ECO:0007669"/>
    <property type="project" value="TreeGrafter"/>
</dbReference>
<dbReference type="PANTHER" id="PTHR12549">
    <property type="entry name" value="JMJC DOMAIN-CONTAINING HISTONE DEMETHYLATION PROTEIN"/>
    <property type="match status" value="1"/>
</dbReference>
<dbReference type="GO" id="GO:0032454">
    <property type="term" value="F:histone H3K9 demethylase activity"/>
    <property type="evidence" value="ECO:0007669"/>
    <property type="project" value="InterPro"/>
</dbReference>
<evidence type="ECO:0000256" key="4">
    <source>
        <dbReference type="ARBA" id="ARBA00023015"/>
    </source>
</evidence>
<evidence type="ECO:0000256" key="2">
    <source>
        <dbReference type="ARBA" id="ARBA00006801"/>
    </source>
</evidence>
<dbReference type="InterPro" id="IPR003347">
    <property type="entry name" value="JmjC_dom"/>
</dbReference>
<proteinExistence type="inferred from homology"/>
<accession>A0AAV1RVE5</accession>
<dbReference type="Proteomes" id="UP001314170">
    <property type="component" value="Unassembled WGS sequence"/>
</dbReference>
<evidence type="ECO:0000256" key="7">
    <source>
        <dbReference type="SAM" id="MobiDB-lite"/>
    </source>
</evidence>
<protein>
    <recommendedName>
        <fullName evidence="8">JmjC domain-containing protein</fullName>
    </recommendedName>
</protein>
<evidence type="ECO:0000256" key="3">
    <source>
        <dbReference type="ARBA" id="ARBA00022723"/>
    </source>
</evidence>
<comment type="similarity">
    <text evidence="2">Belongs to the JARID1 histone demethylase family.</text>
</comment>
<dbReference type="AlphaFoldDB" id="A0AAV1RVE5"/>
<evidence type="ECO:0000256" key="1">
    <source>
        <dbReference type="ARBA" id="ARBA00004123"/>
    </source>
</evidence>
<dbReference type="InterPro" id="IPR045109">
    <property type="entry name" value="LSDs-like"/>
</dbReference>
<evidence type="ECO:0000313" key="9">
    <source>
        <dbReference type="EMBL" id="CAK7340331.1"/>
    </source>
</evidence>
<feature type="region of interest" description="Disordered" evidence="7">
    <location>
        <begin position="1"/>
        <end position="24"/>
    </location>
</feature>
<name>A0AAV1RVE5_9ROSI</name>
<feature type="domain" description="JmjC" evidence="8">
    <location>
        <begin position="125"/>
        <end position="203"/>
    </location>
</feature>
<dbReference type="InterPro" id="IPR018866">
    <property type="entry name" value="Znf-4CXXC_R1"/>
</dbReference>
<keyword evidence="6" id="KW-0539">Nucleus</keyword>
<organism evidence="9 10">
    <name type="scientific">Dovyalis caffra</name>
    <dbReference type="NCBI Taxonomy" id="77055"/>
    <lineage>
        <taxon>Eukaryota</taxon>
        <taxon>Viridiplantae</taxon>
        <taxon>Streptophyta</taxon>
        <taxon>Embryophyta</taxon>
        <taxon>Tracheophyta</taxon>
        <taxon>Spermatophyta</taxon>
        <taxon>Magnoliopsida</taxon>
        <taxon>eudicotyledons</taxon>
        <taxon>Gunneridae</taxon>
        <taxon>Pentapetalae</taxon>
        <taxon>rosids</taxon>
        <taxon>fabids</taxon>
        <taxon>Malpighiales</taxon>
        <taxon>Salicaceae</taxon>
        <taxon>Flacourtieae</taxon>
        <taxon>Dovyalis</taxon>
    </lineage>
</organism>
<dbReference type="GO" id="GO:0000785">
    <property type="term" value="C:chromatin"/>
    <property type="evidence" value="ECO:0007669"/>
    <property type="project" value="TreeGrafter"/>
</dbReference>
<dbReference type="GO" id="GO:0031490">
    <property type="term" value="F:chromatin DNA binding"/>
    <property type="evidence" value="ECO:0007669"/>
    <property type="project" value="TreeGrafter"/>
</dbReference>
<evidence type="ECO:0000256" key="6">
    <source>
        <dbReference type="ARBA" id="ARBA00023242"/>
    </source>
</evidence>
<reference evidence="9 10" key="1">
    <citation type="submission" date="2024-01" db="EMBL/GenBank/DDBJ databases">
        <authorList>
            <person name="Waweru B."/>
        </authorList>
    </citation>
    <scope>NUCLEOTIDE SEQUENCE [LARGE SCALE GENOMIC DNA]</scope>
</reference>
<evidence type="ECO:0000259" key="8">
    <source>
        <dbReference type="PROSITE" id="PS51184"/>
    </source>
</evidence>
<evidence type="ECO:0000313" key="10">
    <source>
        <dbReference type="Proteomes" id="UP001314170"/>
    </source>
</evidence>
<dbReference type="EMBL" id="CAWUPB010001159">
    <property type="protein sequence ID" value="CAK7340331.1"/>
    <property type="molecule type" value="Genomic_DNA"/>
</dbReference>
<dbReference type="PROSITE" id="PS51184">
    <property type="entry name" value="JMJC"/>
    <property type="match status" value="1"/>
</dbReference>
<comment type="caution">
    <text evidence="9">The sequence shown here is derived from an EMBL/GenBank/DDBJ whole genome shotgun (WGS) entry which is preliminary data.</text>
</comment>
<keyword evidence="10" id="KW-1185">Reference proteome</keyword>
<sequence length="203" mass="23104">MMSSGTGYGPRTWKEQVGQGSKSKRTSQFTEEVRLMCHQCHKSDNGHVVWCLKCKRKRYCIPCLTKWYPKMTEDDDMAIACPVCFGICNFTEAERLAPFEIFGESLPRHDAAFTCCLPFKEYTHPHSGPLNLAVRLPQKFFKTDIGPKTYIAYGFPEELGRGDSVTKLHCDMSDAACFVSFSILVQIKDVTLVTEREWKIPQA</sequence>
<comment type="subcellular location">
    <subcellularLocation>
        <location evidence="1">Nucleus</location>
    </subcellularLocation>
</comment>
<evidence type="ECO:0000256" key="5">
    <source>
        <dbReference type="ARBA" id="ARBA00023163"/>
    </source>
</evidence>
<dbReference type="Pfam" id="PF10497">
    <property type="entry name" value="zf-4CXXC_R1"/>
    <property type="match status" value="1"/>
</dbReference>